<sequence length="588" mass="67265">MQIIQENTFRFLGLPRELRSEIYKHSLVASFRTLFEHPIDTCGKLRQRGHGTAILSINHQIRDEVLSDFRRLLGSAIVFTACQCLLPSIFRQPGCGKGKCGFYHFPAYRADDPQSAMLLSHIPLRIDIKSHDPDDDFEHEKHEYRTFIAIGINNVKIVAAMIETILQRYRDSITSDARSNLQHIFHYGFKYDIHDRHASLAHYHTEVSYVVSAIPMHQDIVTTQWETREGPKTTDEPLNTAGVLWRTGHRLELLTLGTQLFNIGNALSKKNNFYSALFNYRGALEVIRRAQMMFYWEKASLERFLPYLEAVIRSNIIVCCAKQAGTSRNITPSAMQFYQAEMESDRLQSKHMTWGIGSAVWLMAILQIFTRQSSASVTKKLELFIRHMPNDEKMGVARSLIELVKSQSLQDQVMKPSLTNMLLRSLDDFTYPDILLGQPEFKWGLDFAQYSGEFYLLESLDPTEAKRYRQILQLGGIWEEICGTKIKTAQYDKLLGKYTTFIQGKKNHGGETGCVCKPTIIVSFHEIRVGVVCKTGLCMGLTGLTVKTTDSDTEKREAPLYGLEVRFENFFSIESEEERPRAVSTPKV</sequence>
<dbReference type="EMBL" id="SOZJ01000007">
    <property type="protein sequence ID" value="TGJ64626.1"/>
    <property type="molecule type" value="Genomic_DNA"/>
</dbReference>
<proteinExistence type="predicted"/>
<reference evidence="1 2" key="1">
    <citation type="submission" date="2019-03" db="EMBL/GenBank/DDBJ databases">
        <title>Nematode-trapping fungi genome.</title>
        <authorList>
            <person name="Vidal-Diez De Ulzurrun G."/>
        </authorList>
    </citation>
    <scope>NUCLEOTIDE SEQUENCE [LARGE SCALE GENOMIC DNA]</scope>
    <source>
        <strain evidence="1 2">TWF154</strain>
    </source>
</reference>
<protein>
    <submittedName>
        <fullName evidence="1">Uncharacterized protein</fullName>
    </submittedName>
</protein>
<organism evidence="1 2">
    <name type="scientific">Orbilia oligospora</name>
    <name type="common">Nematode-trapping fungus</name>
    <name type="synonym">Arthrobotrys oligospora</name>
    <dbReference type="NCBI Taxonomy" id="2813651"/>
    <lineage>
        <taxon>Eukaryota</taxon>
        <taxon>Fungi</taxon>
        <taxon>Dikarya</taxon>
        <taxon>Ascomycota</taxon>
        <taxon>Pezizomycotina</taxon>
        <taxon>Orbiliomycetes</taxon>
        <taxon>Orbiliales</taxon>
        <taxon>Orbiliaceae</taxon>
        <taxon>Orbilia</taxon>
    </lineage>
</organism>
<comment type="caution">
    <text evidence="1">The sequence shown here is derived from an EMBL/GenBank/DDBJ whole genome shotgun (WGS) entry which is preliminary data.</text>
</comment>
<dbReference type="Proteomes" id="UP000297595">
    <property type="component" value="Unassembled WGS sequence"/>
</dbReference>
<gene>
    <name evidence="1" type="ORF">EYR41_010671</name>
</gene>
<accession>A0A7C8U8C0</accession>
<evidence type="ECO:0000313" key="2">
    <source>
        <dbReference type="Proteomes" id="UP000297595"/>
    </source>
</evidence>
<evidence type="ECO:0000313" key="1">
    <source>
        <dbReference type="EMBL" id="TGJ64626.1"/>
    </source>
</evidence>
<dbReference type="AlphaFoldDB" id="A0A7C8U8C0"/>
<name>A0A7C8U8C0_ORBOL</name>